<dbReference type="SUPFAM" id="SSF52540">
    <property type="entry name" value="P-loop containing nucleoside triphosphate hydrolases"/>
    <property type="match status" value="1"/>
</dbReference>
<dbReference type="Pfam" id="PF01612">
    <property type="entry name" value="DNA_pol_A_exo1"/>
    <property type="match status" value="1"/>
</dbReference>
<dbReference type="GO" id="GO:0006139">
    <property type="term" value="P:nucleobase-containing compound metabolic process"/>
    <property type="evidence" value="ECO:0007669"/>
    <property type="project" value="InterPro"/>
</dbReference>
<evidence type="ECO:0000313" key="3">
    <source>
        <dbReference type="EMBL" id="CAE4634177.1"/>
    </source>
</evidence>
<dbReference type="InterPro" id="IPR001374">
    <property type="entry name" value="R3H_dom"/>
</dbReference>
<sequence>MPSKIRISFRPEHGGTEQVALCAVEYKTILKTAGAKLRLGKKAMARARLVVEATGVELRSDDPNLPKDITDGSVIIVYPSARGESPTIDNNDNIDTSKQISSDADFDLPPTAPSHCKTPENCKQSKGAVHRTQKFATAETSEKEENATKRAVVCESVQSDLRFEGRFPVLEGNVLPLVRDCIAHSKSFKETDFGDYIAFDYKDASSTTFPDPWQQGQHRKSKERWLMALRRECRGLILCKYTGKVLRRPFHKFFNINEIEETREDRVDITDDCLVLEKIDGSLVSPLVLTCSSDIQWATRKSLQPDLREFCQNAAEDYEGLARYCIGNAKTPLFEWCVAGQAVGVVRHQESSVTLLAVRDMVTGAYLSRHQVESISHQFGVPCVKPLISAKDQSKTKLTSNMRDLVTQIADEPAPLEGAVVILKGGQFFYKIKTQWYVSMALASKRAGADPWAFLHDFLKCRPSLEGVPRGNIWRACLSDTSASDDLRAICHGLIEERNEADQLQQFVELCDEAVNRLHSQLCDWSFRLRDQIANQKDGHDLEATISRASASCGWSRKVLRAYISDGNVSSSCLRQDLMQEKVRDLEIAFGFCWDEFDLRIKFLDAPTAGTKDTTKGNPKEVTEQQKNKGDDGKRFVVRSQIFENDSLDIPPKGIEDHVCLHYLLRKVANYLGKRKASIMDETFIEIEGNYEGYEGKVKGMWECFAKKNIVDLRIDLQPPRNSISNHNGTDEWALWLVQYGPNKVSKNTSRVKDGYPSGDFAGVFVQTDVAHRYSDLQAAMRSSFRERQLVFLTSREGISRVPDLTKDDRRKYMEKIKSGDTSGDMNSVILSQHEPWTLFIDLDDVLADFDRALFDASGKRSCDFSDAAAMWRYILSSERNFFARLPWTEHGQKLWAFLQKVSKLGCVRDVKILTGVPNAKNGGKSVIRQKMMWCHEHLGKDTDIITCSSSEKYKWSGPSCILIDDLLLHKNKWAAAGGEFLHYAGNFARLERHLRTLVFPNGGLSTEELDSISRLRERSNNQRKQGESFHLNENHIHYVKGTERGKDKFFANILANLSNDAIGIDCEWRPDELIKRSGKLSAASVIQLSTQESVFVIDTQEISPVTRQALVKLFCPDAKAEWHLIFFGIEEDLNRLVAILPELTSFYNELTAPLSVDLQRVFETLGLNESGKNLISLAEMMEQVTGFSLAKNRSVQASDWSKRPLSSAQIHYAASDAKICSILWETITLEGSLRDAILTSMAEPLVMPSAASLQRYRRTITNQTCSMSELLSHAIELANPAPILSVPPAGPVKPSYTAVFLSRESAKKLLEVYPAQHRNVLADHVTLAYAPNTASLAGLPIGSQCRIHVSEILHDHKSQVARVSLLGDNDELTGFVNFPQTMHITISTAANVPASRSSELLQLANEKSPDIDKIEGESTTIIKVVADMILEGTVGLLVHLTEDQDLLASLNKSVLGKLTKFSESKTPGSMLRFRGGTLNPTERAAIHAFCEANGIVSRSEGPKDNRKLTLSFPKFLRKSEEGIAEVTNTGRIIKSAVDIDDNTKQKKSSKIRSRDARNIPISYICLSMDIFMLTEWHNHERDPSFISPIGKLCFVRSTEMNVPEIHIDPERQRQNDPGSDEALLMSLIVSGKLPTEVPKPVVVIMRGLPGSGKSSWAQCLKEHCGSEQSTTIVSADNFFEKTGQYERHFEQSRLAEAHEFCRVNFVRELGNKKKSAVIVDNTNSRLAEYKFYIDMARKAGKRHLVVEILCQSENDLQEFYHRNTHRVPMQTIGRMRARWENDPNSLPFISVTHSNAGNVRSPVALPAKESLRAWLTQNHMFHNTKTRGKTYLNMATDMTESKFITVPRDLETEFLRRYAQDEGAWCLAEYATLPLFPFFCDIDQVYFTQSEAIDMIYVASSLSAVLNSWKEGSQRSSIIVVGRLEEQDKCGVYKLGCHLHCPSAVVSQDEALKLRALFIKELAGDRNCNKDWNEIVDSSVYEHMTMRLLGSNKPGPTRRVYDLIGVIGVDGRPDYSKESQYRQDRVQLLSDCSIRLKDDHFDSKV</sequence>
<dbReference type="Gene3D" id="3.30.420.10">
    <property type="entry name" value="Ribonuclease H-like superfamily/Ribonuclease H"/>
    <property type="match status" value="1"/>
</dbReference>
<evidence type="ECO:0000259" key="2">
    <source>
        <dbReference type="PROSITE" id="PS51061"/>
    </source>
</evidence>
<dbReference type="InterPro" id="IPR036397">
    <property type="entry name" value="RNaseH_sf"/>
</dbReference>
<dbReference type="InterPro" id="IPR012337">
    <property type="entry name" value="RNaseH-like_sf"/>
</dbReference>
<dbReference type="Pfam" id="PF13671">
    <property type="entry name" value="AAA_33"/>
    <property type="match status" value="1"/>
</dbReference>
<dbReference type="Gene3D" id="3.40.50.300">
    <property type="entry name" value="P-loop containing nucleotide triphosphate hydrolases"/>
    <property type="match status" value="1"/>
</dbReference>
<gene>
    <name evidence="3" type="ORF">DBRI00130_LOCUS29091</name>
</gene>
<dbReference type="PROSITE" id="PS51061">
    <property type="entry name" value="R3H"/>
    <property type="match status" value="1"/>
</dbReference>
<protein>
    <recommendedName>
        <fullName evidence="2">R3H domain-containing protein</fullName>
    </recommendedName>
</protein>
<dbReference type="InterPro" id="IPR027417">
    <property type="entry name" value="P-loop_NTPase"/>
</dbReference>
<dbReference type="InterPro" id="IPR019039">
    <property type="entry name" value="T4-Rnl1-like_N"/>
</dbReference>
<dbReference type="PANTHER" id="PTHR13308">
    <property type="entry name" value="NEDD4-BINDING PROTEIN 2-LIKE 1"/>
    <property type="match status" value="1"/>
</dbReference>
<dbReference type="GO" id="GO:0003676">
    <property type="term" value="F:nucleic acid binding"/>
    <property type="evidence" value="ECO:0007669"/>
    <property type="project" value="UniProtKB-UniRule"/>
</dbReference>
<dbReference type="InterPro" id="IPR036867">
    <property type="entry name" value="R3H_dom_sf"/>
</dbReference>
<proteinExistence type="predicted"/>
<dbReference type="InterPro" id="IPR002562">
    <property type="entry name" value="3'-5'_exonuclease_dom"/>
</dbReference>
<dbReference type="Pfam" id="PF09511">
    <property type="entry name" value="RNA_lig_T4_1"/>
    <property type="match status" value="1"/>
</dbReference>
<accession>A0A7S4VAH2</accession>
<feature type="compositionally biased region" description="Basic and acidic residues" evidence="1">
    <location>
        <begin position="613"/>
        <end position="631"/>
    </location>
</feature>
<dbReference type="SUPFAM" id="SSF53098">
    <property type="entry name" value="Ribonuclease H-like"/>
    <property type="match status" value="1"/>
</dbReference>
<dbReference type="InterPro" id="IPR026302">
    <property type="entry name" value="NEDD4-bd_p2"/>
</dbReference>
<organism evidence="3">
    <name type="scientific">Ditylum brightwellii</name>
    <dbReference type="NCBI Taxonomy" id="49249"/>
    <lineage>
        <taxon>Eukaryota</taxon>
        <taxon>Sar</taxon>
        <taxon>Stramenopiles</taxon>
        <taxon>Ochrophyta</taxon>
        <taxon>Bacillariophyta</taxon>
        <taxon>Mediophyceae</taxon>
        <taxon>Lithodesmiophycidae</taxon>
        <taxon>Lithodesmiales</taxon>
        <taxon>Lithodesmiaceae</taxon>
        <taxon>Ditylum</taxon>
    </lineage>
</organism>
<dbReference type="GO" id="GO:0008408">
    <property type="term" value="F:3'-5' exonuclease activity"/>
    <property type="evidence" value="ECO:0007669"/>
    <property type="project" value="InterPro"/>
</dbReference>
<dbReference type="InterPro" id="IPR056443">
    <property type="entry name" value="AEP_C962R"/>
</dbReference>
<dbReference type="Gene3D" id="3.30.1370.50">
    <property type="entry name" value="R3H-like domain"/>
    <property type="match status" value="1"/>
</dbReference>
<dbReference type="Pfam" id="PF23162">
    <property type="entry name" value="AEP_C962R"/>
    <property type="match status" value="1"/>
</dbReference>
<reference evidence="3" key="1">
    <citation type="submission" date="2021-01" db="EMBL/GenBank/DDBJ databases">
        <authorList>
            <person name="Corre E."/>
            <person name="Pelletier E."/>
            <person name="Niang G."/>
            <person name="Scheremetjew M."/>
            <person name="Finn R."/>
            <person name="Kale V."/>
            <person name="Holt S."/>
            <person name="Cochrane G."/>
            <person name="Meng A."/>
            <person name="Brown T."/>
            <person name="Cohen L."/>
        </authorList>
    </citation>
    <scope>NUCLEOTIDE SEQUENCE</scope>
    <source>
        <strain evidence="3">GSO104</strain>
    </source>
</reference>
<name>A0A7S4VAH2_9STRA</name>
<evidence type="ECO:0000256" key="1">
    <source>
        <dbReference type="SAM" id="MobiDB-lite"/>
    </source>
</evidence>
<feature type="domain" description="R3H" evidence="2">
    <location>
        <begin position="1445"/>
        <end position="1515"/>
    </location>
</feature>
<feature type="region of interest" description="Disordered" evidence="1">
    <location>
        <begin position="610"/>
        <end position="631"/>
    </location>
</feature>
<dbReference type="PANTHER" id="PTHR13308:SF40">
    <property type="entry name" value="NEDD4-BINDING PROTEIN 2-LIKE 1"/>
    <property type="match status" value="1"/>
</dbReference>
<dbReference type="EMBL" id="HBNS01037248">
    <property type="protein sequence ID" value="CAE4634177.1"/>
    <property type="molecule type" value="Transcribed_RNA"/>
</dbReference>